<dbReference type="EMBL" id="JALJOR010000005">
    <property type="protein sequence ID" value="KAK9816478.1"/>
    <property type="molecule type" value="Genomic_DNA"/>
</dbReference>
<evidence type="ECO:0008006" key="6">
    <source>
        <dbReference type="Google" id="ProtNLM"/>
    </source>
</evidence>
<dbReference type="AlphaFoldDB" id="A0AAW1Q6F4"/>
<proteinExistence type="predicted"/>
<protein>
    <recommendedName>
        <fullName evidence="6">Expansin-like EG45 domain-containing protein</fullName>
    </recommendedName>
</protein>
<feature type="chain" id="PRO_5043856014" description="Expansin-like EG45 domain-containing protein" evidence="3">
    <location>
        <begin position="25"/>
        <end position="276"/>
    </location>
</feature>
<dbReference type="InterPro" id="IPR036908">
    <property type="entry name" value="RlpA-like_sf"/>
</dbReference>
<feature type="compositionally biased region" description="Low complexity" evidence="2">
    <location>
        <begin position="226"/>
        <end position="239"/>
    </location>
</feature>
<evidence type="ECO:0000256" key="3">
    <source>
        <dbReference type="SAM" id="SignalP"/>
    </source>
</evidence>
<dbReference type="PANTHER" id="PTHR31836">
    <property type="match status" value="1"/>
</dbReference>
<feature type="compositionally biased region" description="Polar residues" evidence="2">
    <location>
        <begin position="254"/>
        <end position="276"/>
    </location>
</feature>
<evidence type="ECO:0000256" key="2">
    <source>
        <dbReference type="SAM" id="MobiDB-lite"/>
    </source>
</evidence>
<evidence type="ECO:0000256" key="1">
    <source>
        <dbReference type="ARBA" id="ARBA00022729"/>
    </source>
</evidence>
<feature type="region of interest" description="Disordered" evidence="2">
    <location>
        <begin position="218"/>
        <end position="276"/>
    </location>
</feature>
<keyword evidence="5" id="KW-1185">Reference proteome</keyword>
<sequence>MGHSSALLAAGACLVLALLPHTSAQPPTFGSSYTGDGTYYGIQPYPGSDQGSGHCSMQFANSYPLSWTTGVQNGVAMNHAQYAGACGLCVAFRGTGKGLGTAPIPLDWQYAIVTGDLDLAAVGDGRWIIEWHPVLCNVGNGVFQYSFQGSNAYYIKLQITNSRVPITKVQMQGALGLQDMAPTVDNYWLADGGPFTFPAQVIVTSMLDDTVNDIITTGPADTSTGAAQAQPTVVATPAATSRSTDQSEAAEFPSRTTPITAPCSQAFNENDQCGTR</sequence>
<accession>A0AAW1Q6F4</accession>
<evidence type="ECO:0000313" key="4">
    <source>
        <dbReference type="EMBL" id="KAK9816478.1"/>
    </source>
</evidence>
<reference evidence="4 5" key="1">
    <citation type="journal article" date="2024" name="Nat. Commun.">
        <title>Phylogenomics reveals the evolutionary origins of lichenization in chlorophyte algae.</title>
        <authorList>
            <person name="Puginier C."/>
            <person name="Libourel C."/>
            <person name="Otte J."/>
            <person name="Skaloud P."/>
            <person name="Haon M."/>
            <person name="Grisel S."/>
            <person name="Petersen M."/>
            <person name="Berrin J.G."/>
            <person name="Delaux P.M."/>
            <person name="Dal Grande F."/>
            <person name="Keller J."/>
        </authorList>
    </citation>
    <scope>NUCLEOTIDE SEQUENCE [LARGE SCALE GENOMIC DNA]</scope>
    <source>
        <strain evidence="4 5">SAG 2043</strain>
    </source>
</reference>
<keyword evidence="1 3" id="KW-0732">Signal</keyword>
<name>A0AAW1Q6F4_9CHLO</name>
<dbReference type="InterPro" id="IPR036749">
    <property type="entry name" value="Expansin_CBD_sf"/>
</dbReference>
<dbReference type="PANTHER" id="PTHR31836:SF28">
    <property type="entry name" value="SRCR DOMAIN-CONTAINING PROTEIN-RELATED"/>
    <property type="match status" value="1"/>
</dbReference>
<dbReference type="Proteomes" id="UP001489004">
    <property type="component" value="Unassembled WGS sequence"/>
</dbReference>
<gene>
    <name evidence="4" type="ORF">WJX72_000764</name>
</gene>
<evidence type="ECO:0000313" key="5">
    <source>
        <dbReference type="Proteomes" id="UP001489004"/>
    </source>
</evidence>
<organism evidence="4 5">
    <name type="scientific">[Myrmecia] bisecta</name>
    <dbReference type="NCBI Taxonomy" id="41462"/>
    <lineage>
        <taxon>Eukaryota</taxon>
        <taxon>Viridiplantae</taxon>
        <taxon>Chlorophyta</taxon>
        <taxon>core chlorophytes</taxon>
        <taxon>Trebouxiophyceae</taxon>
        <taxon>Trebouxiales</taxon>
        <taxon>Trebouxiaceae</taxon>
        <taxon>Myrmecia</taxon>
    </lineage>
</organism>
<dbReference type="SUPFAM" id="SSF50685">
    <property type="entry name" value="Barwin-like endoglucanases"/>
    <property type="match status" value="1"/>
</dbReference>
<dbReference type="InterPro" id="IPR051477">
    <property type="entry name" value="Expansin_CellWall"/>
</dbReference>
<comment type="caution">
    <text evidence="4">The sequence shown here is derived from an EMBL/GenBank/DDBJ whole genome shotgun (WGS) entry which is preliminary data.</text>
</comment>
<dbReference type="Gene3D" id="2.60.40.760">
    <property type="entry name" value="Expansin, cellulose-binding-like domain"/>
    <property type="match status" value="1"/>
</dbReference>
<feature type="signal peptide" evidence="3">
    <location>
        <begin position="1"/>
        <end position="24"/>
    </location>
</feature>